<reference evidence="3 4" key="1">
    <citation type="submission" date="2021-05" db="EMBL/GenBank/DDBJ databases">
        <title>Croceibacterium sp. LX-88 genome sequence.</title>
        <authorList>
            <person name="Luo X."/>
        </authorList>
    </citation>
    <scope>NUCLEOTIDE SEQUENCE [LARGE SCALE GENOMIC DNA]</scope>
    <source>
        <strain evidence="3 4">LX-88</strain>
    </source>
</reference>
<feature type="signal peptide" evidence="2">
    <location>
        <begin position="1"/>
        <end position="24"/>
    </location>
</feature>
<gene>
    <name evidence="3" type="ORF">KK137_10260</name>
</gene>
<proteinExistence type="predicted"/>
<dbReference type="EMBL" id="JAHFVK010000002">
    <property type="protein sequence ID" value="MBT2134717.1"/>
    <property type="molecule type" value="Genomic_DNA"/>
</dbReference>
<name>A0ABS5W4P0_9SPHN</name>
<evidence type="ECO:0000313" key="4">
    <source>
        <dbReference type="Proteomes" id="UP000811255"/>
    </source>
</evidence>
<evidence type="ECO:0000313" key="3">
    <source>
        <dbReference type="EMBL" id="MBT2134717.1"/>
    </source>
</evidence>
<feature type="compositionally biased region" description="Low complexity" evidence="1">
    <location>
        <begin position="21"/>
        <end position="36"/>
    </location>
</feature>
<feature type="region of interest" description="Disordered" evidence="1">
    <location>
        <begin position="20"/>
        <end position="40"/>
    </location>
</feature>
<evidence type="ECO:0000256" key="1">
    <source>
        <dbReference type="SAM" id="MobiDB-lite"/>
    </source>
</evidence>
<accession>A0ABS5W4P0</accession>
<dbReference type="PROSITE" id="PS51257">
    <property type="entry name" value="PROKAR_LIPOPROTEIN"/>
    <property type="match status" value="1"/>
</dbReference>
<feature type="chain" id="PRO_5046071908" description="Lipoprotein" evidence="2">
    <location>
        <begin position="25"/>
        <end position="154"/>
    </location>
</feature>
<comment type="caution">
    <text evidence="3">The sequence shown here is derived from an EMBL/GenBank/DDBJ whole genome shotgun (WGS) entry which is preliminary data.</text>
</comment>
<keyword evidence="4" id="KW-1185">Reference proteome</keyword>
<protein>
    <recommendedName>
        <fullName evidence="5">Lipoprotein</fullName>
    </recommendedName>
</protein>
<sequence>MRAYTFPILALVALSGCGSNEPSAEETTAATPAAEVSPPPVAEAPLAGNETDIPEALRGRWGLVPADCEPGRDDAKGLLTITNTELKFYESVGKLEGIEEFDPSRIRASFSFTGEGQEWERDVVLDAQDQGKTLIRREYGEDAAPGPFRYTRCT</sequence>
<evidence type="ECO:0008006" key="5">
    <source>
        <dbReference type="Google" id="ProtNLM"/>
    </source>
</evidence>
<dbReference type="RefSeq" id="WP_214536344.1">
    <property type="nucleotide sequence ID" value="NZ_JAHFVK010000002.1"/>
</dbReference>
<keyword evidence="2" id="KW-0732">Signal</keyword>
<evidence type="ECO:0000256" key="2">
    <source>
        <dbReference type="SAM" id="SignalP"/>
    </source>
</evidence>
<organism evidence="3 4">
    <name type="scientific">Croceibacterium selenioxidans</name>
    <dbReference type="NCBI Taxonomy" id="2838833"/>
    <lineage>
        <taxon>Bacteria</taxon>
        <taxon>Pseudomonadati</taxon>
        <taxon>Pseudomonadota</taxon>
        <taxon>Alphaproteobacteria</taxon>
        <taxon>Sphingomonadales</taxon>
        <taxon>Erythrobacteraceae</taxon>
        <taxon>Croceibacterium</taxon>
    </lineage>
</organism>
<dbReference type="Proteomes" id="UP000811255">
    <property type="component" value="Unassembled WGS sequence"/>
</dbReference>